<feature type="compositionally biased region" description="Pro residues" evidence="1">
    <location>
        <begin position="10"/>
        <end position="22"/>
    </location>
</feature>
<feature type="region of interest" description="Disordered" evidence="1">
    <location>
        <begin position="1"/>
        <end position="32"/>
    </location>
</feature>
<evidence type="ECO:0000313" key="3">
    <source>
        <dbReference type="Proteomes" id="UP000720189"/>
    </source>
</evidence>
<organism evidence="2 3">
    <name type="scientific">Fusarium redolens</name>
    <dbReference type="NCBI Taxonomy" id="48865"/>
    <lineage>
        <taxon>Eukaryota</taxon>
        <taxon>Fungi</taxon>
        <taxon>Dikarya</taxon>
        <taxon>Ascomycota</taxon>
        <taxon>Pezizomycotina</taxon>
        <taxon>Sordariomycetes</taxon>
        <taxon>Hypocreomycetidae</taxon>
        <taxon>Hypocreales</taxon>
        <taxon>Nectriaceae</taxon>
        <taxon>Fusarium</taxon>
        <taxon>Fusarium redolens species complex</taxon>
    </lineage>
</organism>
<name>A0A9P9JPD9_FUSRE</name>
<dbReference type="AlphaFoldDB" id="A0A9P9JPD9"/>
<feature type="compositionally biased region" description="Low complexity" evidence="1">
    <location>
        <begin position="58"/>
        <end position="68"/>
    </location>
</feature>
<dbReference type="RefSeq" id="XP_046043813.1">
    <property type="nucleotide sequence ID" value="XM_046200169.1"/>
</dbReference>
<dbReference type="GeneID" id="70230123"/>
<proteinExistence type="predicted"/>
<feature type="region of interest" description="Disordered" evidence="1">
    <location>
        <begin position="49"/>
        <end position="81"/>
    </location>
</feature>
<dbReference type="EMBL" id="JAGMUX010000019">
    <property type="protein sequence ID" value="KAH7232153.1"/>
    <property type="molecule type" value="Genomic_DNA"/>
</dbReference>
<dbReference type="OrthoDB" id="5085208at2759"/>
<sequence>MASSSRAPAGPGPQRPPLPPLTPLGMQSTSILASPRLYTSPSTFFPPTQMVAPKRKLSPSFQDLSSSSRTARPRIEESTGLTPTKILKQLSGNERLTDDVLNLICQVIRTKCDTSNGRALVLHPLWLFDNDHSPKLPREIRQLRDDRWLCFPIHHDGDH</sequence>
<comment type="caution">
    <text evidence="2">The sequence shown here is derived from an EMBL/GenBank/DDBJ whole genome shotgun (WGS) entry which is preliminary data.</text>
</comment>
<accession>A0A9P9JPD9</accession>
<protein>
    <submittedName>
        <fullName evidence="2">Uncharacterized protein</fullName>
    </submittedName>
</protein>
<dbReference type="Proteomes" id="UP000720189">
    <property type="component" value="Unassembled WGS sequence"/>
</dbReference>
<gene>
    <name evidence="2" type="ORF">BKA55DRAFT_695577</name>
</gene>
<reference evidence="2" key="1">
    <citation type="journal article" date="2021" name="Nat. Commun.">
        <title>Genetic determinants of endophytism in the Arabidopsis root mycobiome.</title>
        <authorList>
            <person name="Mesny F."/>
            <person name="Miyauchi S."/>
            <person name="Thiergart T."/>
            <person name="Pickel B."/>
            <person name="Atanasova L."/>
            <person name="Karlsson M."/>
            <person name="Huettel B."/>
            <person name="Barry K.W."/>
            <person name="Haridas S."/>
            <person name="Chen C."/>
            <person name="Bauer D."/>
            <person name="Andreopoulos W."/>
            <person name="Pangilinan J."/>
            <person name="LaButti K."/>
            <person name="Riley R."/>
            <person name="Lipzen A."/>
            <person name="Clum A."/>
            <person name="Drula E."/>
            <person name="Henrissat B."/>
            <person name="Kohler A."/>
            <person name="Grigoriev I.V."/>
            <person name="Martin F.M."/>
            <person name="Hacquard S."/>
        </authorList>
    </citation>
    <scope>NUCLEOTIDE SEQUENCE</scope>
    <source>
        <strain evidence="2">MPI-CAGE-AT-0023</strain>
    </source>
</reference>
<evidence type="ECO:0000256" key="1">
    <source>
        <dbReference type="SAM" id="MobiDB-lite"/>
    </source>
</evidence>
<keyword evidence="3" id="KW-1185">Reference proteome</keyword>
<evidence type="ECO:0000313" key="2">
    <source>
        <dbReference type="EMBL" id="KAH7232153.1"/>
    </source>
</evidence>